<proteinExistence type="predicted"/>
<organism evidence="1 2">
    <name type="scientific">Rhabdobacter roseus</name>
    <dbReference type="NCBI Taxonomy" id="1655419"/>
    <lineage>
        <taxon>Bacteria</taxon>
        <taxon>Pseudomonadati</taxon>
        <taxon>Bacteroidota</taxon>
        <taxon>Cytophagia</taxon>
        <taxon>Cytophagales</taxon>
        <taxon>Cytophagaceae</taxon>
        <taxon>Rhabdobacter</taxon>
    </lineage>
</organism>
<accession>A0A840U0Z3</accession>
<sequence length="42" mass="4718">MARSLALQRRPPYLLLAALSNAAVFGLRAMRQRRARPVSQLP</sequence>
<name>A0A840U0Z3_9BACT</name>
<dbReference type="Proteomes" id="UP000557307">
    <property type="component" value="Unassembled WGS sequence"/>
</dbReference>
<protein>
    <submittedName>
        <fullName evidence="1">Uncharacterized protein</fullName>
    </submittedName>
</protein>
<gene>
    <name evidence="1" type="ORF">HNQ92_005726</name>
</gene>
<keyword evidence="2" id="KW-1185">Reference proteome</keyword>
<reference evidence="1 2" key="1">
    <citation type="submission" date="2020-08" db="EMBL/GenBank/DDBJ databases">
        <title>Genomic Encyclopedia of Type Strains, Phase IV (KMG-IV): sequencing the most valuable type-strain genomes for metagenomic binning, comparative biology and taxonomic classification.</title>
        <authorList>
            <person name="Goeker M."/>
        </authorList>
    </citation>
    <scope>NUCLEOTIDE SEQUENCE [LARGE SCALE GENOMIC DNA]</scope>
    <source>
        <strain evidence="1 2">DSM 105074</strain>
    </source>
</reference>
<evidence type="ECO:0000313" key="2">
    <source>
        <dbReference type="Proteomes" id="UP000557307"/>
    </source>
</evidence>
<dbReference type="AlphaFoldDB" id="A0A840U0Z3"/>
<evidence type="ECO:0000313" key="1">
    <source>
        <dbReference type="EMBL" id="MBB5287562.1"/>
    </source>
</evidence>
<comment type="caution">
    <text evidence="1">The sequence shown here is derived from an EMBL/GenBank/DDBJ whole genome shotgun (WGS) entry which is preliminary data.</text>
</comment>
<dbReference type="RefSeq" id="WP_281380787.1">
    <property type="nucleotide sequence ID" value="NZ_JACHGF010000020.1"/>
</dbReference>
<dbReference type="EMBL" id="JACHGF010000020">
    <property type="protein sequence ID" value="MBB5287562.1"/>
    <property type="molecule type" value="Genomic_DNA"/>
</dbReference>